<name>A0A0B2SPX6_GLYSO</name>
<proteinExistence type="predicted"/>
<gene>
    <name evidence="2" type="ORF">glysoja_031183</name>
</gene>
<feature type="compositionally biased region" description="Basic and acidic residues" evidence="1">
    <location>
        <begin position="23"/>
        <end position="42"/>
    </location>
</feature>
<dbReference type="AlphaFoldDB" id="A0A0B2SPX6"/>
<organism evidence="2">
    <name type="scientific">Glycine soja</name>
    <name type="common">Wild soybean</name>
    <dbReference type="NCBI Taxonomy" id="3848"/>
    <lineage>
        <taxon>Eukaryota</taxon>
        <taxon>Viridiplantae</taxon>
        <taxon>Streptophyta</taxon>
        <taxon>Embryophyta</taxon>
        <taxon>Tracheophyta</taxon>
        <taxon>Spermatophyta</taxon>
        <taxon>Magnoliopsida</taxon>
        <taxon>eudicotyledons</taxon>
        <taxon>Gunneridae</taxon>
        <taxon>Pentapetalae</taxon>
        <taxon>rosids</taxon>
        <taxon>fabids</taxon>
        <taxon>Fabales</taxon>
        <taxon>Fabaceae</taxon>
        <taxon>Papilionoideae</taxon>
        <taxon>50 kb inversion clade</taxon>
        <taxon>NPAAA clade</taxon>
        <taxon>indigoferoid/millettioid clade</taxon>
        <taxon>Phaseoleae</taxon>
        <taxon>Glycine</taxon>
        <taxon>Glycine subgen. Soja</taxon>
    </lineage>
</organism>
<evidence type="ECO:0000313" key="2">
    <source>
        <dbReference type="EMBL" id="KHN46883.1"/>
    </source>
</evidence>
<feature type="region of interest" description="Disordered" evidence="1">
    <location>
        <begin position="23"/>
        <end position="50"/>
    </location>
</feature>
<evidence type="ECO:0000256" key="1">
    <source>
        <dbReference type="SAM" id="MobiDB-lite"/>
    </source>
</evidence>
<dbReference type="Proteomes" id="UP000053555">
    <property type="component" value="Unassembled WGS sequence"/>
</dbReference>
<sequence>MFKANGKGSYCLQWQRHEVWRREQPLVTSEKRDGIGGKEEKTNKKRKKKI</sequence>
<protein>
    <submittedName>
        <fullName evidence="2">Uncharacterized protein</fullName>
    </submittedName>
</protein>
<accession>A0A0B2SPX6</accession>
<reference evidence="2" key="1">
    <citation type="submission" date="2014-07" db="EMBL/GenBank/DDBJ databases">
        <title>Identification of a novel salt tolerance gene in wild soybean by whole-genome sequencing.</title>
        <authorList>
            <person name="Lam H.-M."/>
            <person name="Qi X."/>
            <person name="Li M.-W."/>
            <person name="Liu X."/>
            <person name="Xie M."/>
            <person name="Ni M."/>
            <person name="Xu X."/>
        </authorList>
    </citation>
    <scope>NUCLEOTIDE SEQUENCE [LARGE SCALE GENOMIC DNA]</scope>
    <source>
        <tissue evidence="2">Root</tissue>
    </source>
</reference>
<dbReference type="EMBL" id="KN640949">
    <property type="protein sequence ID" value="KHN46883.1"/>
    <property type="molecule type" value="Genomic_DNA"/>
</dbReference>